<dbReference type="OrthoDB" id="8480367at2"/>
<dbReference type="RefSeq" id="WP_029576514.1">
    <property type="nucleotide sequence ID" value="NZ_JGZT01000006.1"/>
</dbReference>
<feature type="region of interest" description="Disordered" evidence="1">
    <location>
        <begin position="1"/>
        <end position="100"/>
    </location>
</feature>
<evidence type="ECO:0000313" key="3">
    <source>
        <dbReference type="Proteomes" id="UP000029003"/>
    </source>
</evidence>
<dbReference type="Pfam" id="PF12502">
    <property type="entry name" value="DUF3710"/>
    <property type="match status" value="1"/>
</dbReference>
<proteinExistence type="predicted"/>
<organism evidence="2 3">
    <name type="scientific">Bifidobacterium thermacidophilum subsp. thermacidophilum</name>
    <dbReference type="NCBI Taxonomy" id="79262"/>
    <lineage>
        <taxon>Bacteria</taxon>
        <taxon>Bacillati</taxon>
        <taxon>Actinomycetota</taxon>
        <taxon>Actinomycetes</taxon>
        <taxon>Bifidobacteriales</taxon>
        <taxon>Bifidobacteriaceae</taxon>
        <taxon>Bifidobacterium</taxon>
    </lineage>
</organism>
<comment type="caution">
    <text evidence="2">The sequence shown here is derived from an EMBL/GenBank/DDBJ whole genome shotgun (WGS) entry which is preliminary data.</text>
</comment>
<feature type="region of interest" description="Disordered" evidence="1">
    <location>
        <begin position="252"/>
        <end position="314"/>
    </location>
</feature>
<evidence type="ECO:0008006" key="4">
    <source>
        <dbReference type="Google" id="ProtNLM"/>
    </source>
</evidence>
<feature type="compositionally biased region" description="Low complexity" evidence="1">
    <location>
        <begin position="28"/>
        <end position="40"/>
    </location>
</feature>
<evidence type="ECO:0000313" key="2">
    <source>
        <dbReference type="EMBL" id="KFJ02780.1"/>
    </source>
</evidence>
<feature type="compositionally biased region" description="Polar residues" evidence="1">
    <location>
        <begin position="294"/>
        <end position="305"/>
    </location>
</feature>
<sequence length="314" mass="34429">MGLFGFGKKKHHDDDAARDKDAKKARQNAVDANDSKAAAADDNEAKQSEVAAQAKEQNVSQGDEATTAPDQPEAAEEQADYPTEASEEYEGRGEDWGPWDVRDEYVPDYDEYLDLGAYYIPFMKGIELRIKAARANKAVLGATITYGTSSLEVEAFAAPKTLGLWDDVRADLLDSKSDVAKEVPGVFGMELILPVPIKEGKMATTRIVGVDGPRWMLRGIFSGKAATDPDDEETQALNRFFSQIVVERGEEPLAPRDLIPMHAPVTPGERKAAAEQAQQTNAEIPQRPKGPFDSDQQVEQKTTLSRGPMFSEVR</sequence>
<protein>
    <recommendedName>
        <fullName evidence="4">DUF3710 domain-containing protein</fullName>
    </recommendedName>
</protein>
<reference evidence="2 3" key="1">
    <citation type="submission" date="2014-03" db="EMBL/GenBank/DDBJ databases">
        <title>Genomics of Bifidobacteria.</title>
        <authorList>
            <person name="Ventura M."/>
            <person name="Milani C."/>
            <person name="Lugli G.A."/>
        </authorList>
    </citation>
    <scope>NUCLEOTIDE SEQUENCE [LARGE SCALE GENOMIC DNA]</scope>
    <source>
        <strain evidence="2 3">LMG 21395</strain>
    </source>
</reference>
<dbReference type="AlphaFoldDB" id="A0A087E4S9"/>
<dbReference type="EMBL" id="JGZT01000006">
    <property type="protein sequence ID" value="KFJ02780.1"/>
    <property type="molecule type" value="Genomic_DNA"/>
</dbReference>
<dbReference type="Proteomes" id="UP000029003">
    <property type="component" value="Unassembled WGS sequence"/>
</dbReference>
<gene>
    <name evidence="2" type="ORF">THER5_1246</name>
</gene>
<feature type="compositionally biased region" description="Basic and acidic residues" evidence="1">
    <location>
        <begin position="12"/>
        <end position="24"/>
    </location>
</feature>
<evidence type="ECO:0000256" key="1">
    <source>
        <dbReference type="SAM" id="MobiDB-lite"/>
    </source>
</evidence>
<feature type="compositionally biased region" description="Basic and acidic residues" evidence="1">
    <location>
        <begin position="89"/>
        <end position="100"/>
    </location>
</feature>
<accession>A0A087E4S9</accession>
<dbReference type="InterPro" id="IPR022183">
    <property type="entry name" value="DUF3710"/>
</dbReference>
<name>A0A087E4S9_9BIFI</name>